<reference evidence="3" key="1">
    <citation type="journal article" date="2019" name="Int. J. Syst. Evol. Microbiol.">
        <title>The Global Catalogue of Microorganisms (GCM) 10K type strain sequencing project: providing services to taxonomists for standard genome sequencing and annotation.</title>
        <authorList>
            <consortium name="The Broad Institute Genomics Platform"/>
            <consortium name="The Broad Institute Genome Sequencing Center for Infectious Disease"/>
            <person name="Wu L."/>
            <person name="Ma J."/>
        </authorList>
    </citation>
    <scope>NUCLEOTIDE SEQUENCE [LARGE SCALE GENOMIC DNA]</scope>
    <source>
        <strain evidence="3">DT92</strain>
    </source>
</reference>
<evidence type="ECO:0000259" key="1">
    <source>
        <dbReference type="Pfam" id="PF10988"/>
    </source>
</evidence>
<gene>
    <name evidence="2" type="ORF">ACFSJT_08680</name>
</gene>
<dbReference type="Proteomes" id="UP001597344">
    <property type="component" value="Unassembled WGS sequence"/>
</dbReference>
<name>A0ABW5AV59_9FLAO</name>
<proteinExistence type="predicted"/>
<keyword evidence="3" id="KW-1185">Reference proteome</keyword>
<dbReference type="PANTHER" id="PTHR39200">
    <property type="entry name" value="HYPOTHETICAL EXPORTED PROTEIN"/>
    <property type="match status" value="1"/>
</dbReference>
<dbReference type="InterPro" id="IPR021255">
    <property type="entry name" value="DUF2807"/>
</dbReference>
<protein>
    <submittedName>
        <fullName evidence="2">Head GIN domain-containing protein</fullName>
    </submittedName>
</protein>
<dbReference type="Pfam" id="PF10988">
    <property type="entry name" value="DUF2807"/>
    <property type="match status" value="1"/>
</dbReference>
<accession>A0ABW5AV59</accession>
<feature type="domain" description="Putative auto-transporter adhesin head GIN" evidence="1">
    <location>
        <begin position="31"/>
        <end position="233"/>
    </location>
</feature>
<sequence length="250" mass="28107">MTKIAQYLVTFILFLVSIIAGYAQKTVAVDNFDKVIISPHIQITFEEGNDENVVIESTNVPEDKINIKVEGKTLRIYLDGAKMITKNEKVYNEKGWKTKRSIYKGTQVVAKVTYKNLQELSIRGEEVILCKSPIEREDFKLKIYGESKITMNSLQVNKLQATMYGESYLEIKEGIVNNQKYTVYGEGEVNTLGISNESTKITAYGEGNFRIRVSNNLKVTAYGEATVAYHGNPAINKGIIIGKAKIQKMD</sequence>
<dbReference type="Gene3D" id="2.160.20.120">
    <property type="match status" value="1"/>
</dbReference>
<evidence type="ECO:0000313" key="2">
    <source>
        <dbReference type="EMBL" id="MFD2186864.1"/>
    </source>
</evidence>
<comment type="caution">
    <text evidence="2">The sequence shown here is derived from an EMBL/GenBank/DDBJ whole genome shotgun (WGS) entry which is preliminary data.</text>
</comment>
<dbReference type="RefSeq" id="WP_378319862.1">
    <property type="nucleotide sequence ID" value="NZ_JBHUHY010000006.1"/>
</dbReference>
<dbReference type="EMBL" id="JBHUHY010000006">
    <property type="protein sequence ID" value="MFD2186864.1"/>
    <property type="molecule type" value="Genomic_DNA"/>
</dbReference>
<evidence type="ECO:0000313" key="3">
    <source>
        <dbReference type="Proteomes" id="UP001597344"/>
    </source>
</evidence>
<organism evidence="2 3">
    <name type="scientific">Aquimarina celericrescens</name>
    <dbReference type="NCBI Taxonomy" id="1964542"/>
    <lineage>
        <taxon>Bacteria</taxon>
        <taxon>Pseudomonadati</taxon>
        <taxon>Bacteroidota</taxon>
        <taxon>Flavobacteriia</taxon>
        <taxon>Flavobacteriales</taxon>
        <taxon>Flavobacteriaceae</taxon>
        <taxon>Aquimarina</taxon>
    </lineage>
</organism>
<dbReference type="PANTHER" id="PTHR39200:SF1">
    <property type="entry name" value="AUTO-TRANSPORTER ADHESIN HEAD GIN DOMAIN-CONTAINING PROTEIN-RELATED"/>
    <property type="match status" value="1"/>
</dbReference>